<evidence type="ECO:0000256" key="3">
    <source>
        <dbReference type="ARBA" id="ARBA00022723"/>
    </source>
</evidence>
<dbReference type="GO" id="GO:0006284">
    <property type="term" value="P:base-excision repair"/>
    <property type="evidence" value="ECO:0007669"/>
    <property type="project" value="TreeGrafter"/>
</dbReference>
<dbReference type="EMBL" id="KQ483547">
    <property type="protein sequence ID" value="KYP46770.1"/>
    <property type="molecule type" value="Genomic_DNA"/>
</dbReference>
<keyword evidence="3" id="KW-0479">Metal-binding</keyword>
<evidence type="ECO:0000313" key="7">
    <source>
        <dbReference type="EMBL" id="KYP46770.1"/>
    </source>
</evidence>
<dbReference type="OMA" id="HEVEWSL"/>
<gene>
    <name evidence="7" type="ORF">KK1_031611</name>
</gene>
<feature type="domain" description="Endonuclease/exonuclease/phosphatase" evidence="6">
    <location>
        <begin position="2"/>
        <end position="66"/>
    </location>
</feature>
<organism evidence="7 8">
    <name type="scientific">Cajanus cajan</name>
    <name type="common">Pigeon pea</name>
    <name type="synonym">Cajanus indicus</name>
    <dbReference type="NCBI Taxonomy" id="3821"/>
    <lineage>
        <taxon>Eukaryota</taxon>
        <taxon>Viridiplantae</taxon>
        <taxon>Streptophyta</taxon>
        <taxon>Embryophyta</taxon>
        <taxon>Tracheophyta</taxon>
        <taxon>Spermatophyta</taxon>
        <taxon>Magnoliopsida</taxon>
        <taxon>eudicotyledons</taxon>
        <taxon>Gunneridae</taxon>
        <taxon>Pentapetalae</taxon>
        <taxon>rosids</taxon>
        <taxon>fabids</taxon>
        <taxon>Fabales</taxon>
        <taxon>Fabaceae</taxon>
        <taxon>Papilionoideae</taxon>
        <taxon>50 kb inversion clade</taxon>
        <taxon>NPAAA clade</taxon>
        <taxon>indigoferoid/millettioid clade</taxon>
        <taxon>Phaseoleae</taxon>
        <taxon>Cajanus</taxon>
    </lineage>
</organism>
<evidence type="ECO:0000256" key="1">
    <source>
        <dbReference type="ARBA" id="ARBA00001946"/>
    </source>
</evidence>
<dbReference type="GO" id="GO:0046872">
    <property type="term" value="F:metal ion binding"/>
    <property type="evidence" value="ECO:0007669"/>
    <property type="project" value="UniProtKB-KW"/>
</dbReference>
<dbReference type="AlphaFoldDB" id="A0A151RW65"/>
<dbReference type="GO" id="GO:0003906">
    <property type="term" value="F:DNA-(apurinic or apyrimidinic site) endonuclease activity"/>
    <property type="evidence" value="ECO:0007669"/>
    <property type="project" value="TreeGrafter"/>
</dbReference>
<keyword evidence="5" id="KW-0460">Magnesium</keyword>
<evidence type="ECO:0000313" key="8">
    <source>
        <dbReference type="Proteomes" id="UP000075243"/>
    </source>
</evidence>
<keyword evidence="8" id="KW-1185">Reference proteome</keyword>
<evidence type="ECO:0000256" key="2">
    <source>
        <dbReference type="ARBA" id="ARBA00007092"/>
    </source>
</evidence>
<protein>
    <recommendedName>
        <fullName evidence="6">Endonuclease/exonuclease/phosphatase domain-containing protein</fullName>
    </recommendedName>
</protein>
<dbReference type="InterPro" id="IPR005135">
    <property type="entry name" value="Endo/exonuclease/phosphatase"/>
</dbReference>
<sequence>MLTFNVRGLGGKIKRRYIMKLVGDEDIDLLCVQETKREDISNWVCHAMWGGMDCEWKSTPTINMGGSLLSIWKKDKFELISHFRGFAYLGLDGVWKENGERVVIINVYAPCNRA</sequence>
<comment type="cofactor">
    <cofactor evidence="1">
        <name>Mg(2+)</name>
        <dbReference type="ChEBI" id="CHEBI:18420"/>
    </cofactor>
</comment>
<proteinExistence type="inferred from homology"/>
<dbReference type="GO" id="GO:0005634">
    <property type="term" value="C:nucleus"/>
    <property type="evidence" value="ECO:0007669"/>
    <property type="project" value="TreeGrafter"/>
</dbReference>
<dbReference type="Gramene" id="C.cajan_31904.t">
    <property type="protein sequence ID" value="C.cajan_31904.t.cds1"/>
    <property type="gene ID" value="C.cajan_31904"/>
</dbReference>
<dbReference type="GO" id="GO:0008311">
    <property type="term" value="F:double-stranded DNA 3'-5' DNA exonuclease activity"/>
    <property type="evidence" value="ECO:0007669"/>
    <property type="project" value="TreeGrafter"/>
</dbReference>
<reference evidence="7" key="1">
    <citation type="journal article" date="2012" name="Nat. Biotechnol.">
        <title>Draft genome sequence of pigeonpea (Cajanus cajan), an orphan legume crop of resource-poor farmers.</title>
        <authorList>
            <person name="Varshney R.K."/>
            <person name="Chen W."/>
            <person name="Li Y."/>
            <person name="Bharti A.K."/>
            <person name="Saxena R.K."/>
            <person name="Schlueter J.A."/>
            <person name="Donoghue M.T."/>
            <person name="Azam S."/>
            <person name="Fan G."/>
            <person name="Whaley A.M."/>
            <person name="Farmer A.D."/>
            <person name="Sheridan J."/>
            <person name="Iwata A."/>
            <person name="Tuteja R."/>
            <person name="Penmetsa R.V."/>
            <person name="Wu W."/>
            <person name="Upadhyaya H.D."/>
            <person name="Yang S.P."/>
            <person name="Shah T."/>
            <person name="Saxena K.B."/>
            <person name="Michael T."/>
            <person name="McCombie W.R."/>
            <person name="Yang B."/>
            <person name="Zhang G."/>
            <person name="Yang H."/>
            <person name="Wang J."/>
            <person name="Spillane C."/>
            <person name="Cook D.R."/>
            <person name="May G.D."/>
            <person name="Xu X."/>
            <person name="Jackson S.A."/>
        </authorList>
    </citation>
    <scope>NUCLEOTIDE SEQUENCE [LARGE SCALE GENOMIC DNA]</scope>
</reference>
<keyword evidence="4" id="KW-0378">Hydrolase</keyword>
<dbReference type="SUPFAM" id="SSF56219">
    <property type="entry name" value="DNase I-like"/>
    <property type="match status" value="1"/>
</dbReference>
<accession>A0A151RW65</accession>
<dbReference type="GO" id="GO:0008081">
    <property type="term" value="F:phosphoric diester hydrolase activity"/>
    <property type="evidence" value="ECO:0007669"/>
    <property type="project" value="TreeGrafter"/>
</dbReference>
<dbReference type="InterPro" id="IPR004808">
    <property type="entry name" value="AP_endonuc_1"/>
</dbReference>
<dbReference type="Pfam" id="PF03372">
    <property type="entry name" value="Exo_endo_phos"/>
    <property type="match status" value="1"/>
</dbReference>
<dbReference type="Proteomes" id="UP000075243">
    <property type="component" value="Unassembled WGS sequence"/>
</dbReference>
<dbReference type="PANTHER" id="PTHR22748">
    <property type="entry name" value="AP ENDONUCLEASE"/>
    <property type="match status" value="1"/>
</dbReference>
<comment type="similarity">
    <text evidence="2">Belongs to the DNA repair enzymes AP/ExoA family.</text>
</comment>
<dbReference type="Gene3D" id="3.60.10.10">
    <property type="entry name" value="Endonuclease/exonuclease/phosphatase"/>
    <property type="match status" value="1"/>
</dbReference>
<evidence type="ECO:0000256" key="5">
    <source>
        <dbReference type="ARBA" id="ARBA00022842"/>
    </source>
</evidence>
<evidence type="ECO:0000259" key="6">
    <source>
        <dbReference type="Pfam" id="PF03372"/>
    </source>
</evidence>
<evidence type="ECO:0000256" key="4">
    <source>
        <dbReference type="ARBA" id="ARBA00022801"/>
    </source>
</evidence>
<dbReference type="PANTHER" id="PTHR22748:SF11">
    <property type="entry name" value="OS07G0184032 PROTEIN"/>
    <property type="match status" value="1"/>
</dbReference>
<dbReference type="InterPro" id="IPR036691">
    <property type="entry name" value="Endo/exonu/phosph_ase_sf"/>
</dbReference>
<name>A0A151RW65_CAJCA</name>